<reference evidence="1" key="2">
    <citation type="submission" date="2020-09" db="EMBL/GenBank/DDBJ databases">
        <authorList>
            <person name="Sun Q."/>
            <person name="Kim S."/>
        </authorList>
    </citation>
    <scope>NUCLEOTIDE SEQUENCE</scope>
    <source>
        <strain evidence="1">KCTC 42650</strain>
    </source>
</reference>
<name>A0A8J3M7I2_9RHOB</name>
<evidence type="ECO:0008006" key="3">
    <source>
        <dbReference type="Google" id="ProtNLM"/>
    </source>
</evidence>
<dbReference type="SUPFAM" id="SSF54285">
    <property type="entry name" value="MoaD/ThiS"/>
    <property type="match status" value="1"/>
</dbReference>
<gene>
    <name evidence="1" type="ORF">GCM10017056_19260</name>
</gene>
<organism evidence="1 2">
    <name type="scientific">Seohaeicola zhoushanensis</name>
    <dbReference type="NCBI Taxonomy" id="1569283"/>
    <lineage>
        <taxon>Bacteria</taxon>
        <taxon>Pseudomonadati</taxon>
        <taxon>Pseudomonadota</taxon>
        <taxon>Alphaproteobacteria</taxon>
        <taxon>Rhodobacterales</taxon>
        <taxon>Roseobacteraceae</taxon>
        <taxon>Seohaeicola</taxon>
    </lineage>
</organism>
<protein>
    <recommendedName>
        <fullName evidence="3">MoaD/ThiS family protein</fullName>
    </recommendedName>
</protein>
<evidence type="ECO:0000313" key="2">
    <source>
        <dbReference type="Proteomes" id="UP000626220"/>
    </source>
</evidence>
<dbReference type="InterPro" id="IPR003749">
    <property type="entry name" value="ThiS/MoaD-like"/>
</dbReference>
<dbReference type="AlphaFoldDB" id="A0A8J3M7I2"/>
<evidence type="ECO:0000313" key="1">
    <source>
        <dbReference type="EMBL" id="GHF47903.1"/>
    </source>
</evidence>
<proteinExistence type="predicted"/>
<sequence length="81" mass="8590">MVEVNLWSGLRRFTDGAQVVTVEASTVGEMLDALVKAHPGLEPFFADGVTVAIDGEVVTAQNDAPVTAESEVFLMQRLKGG</sequence>
<dbReference type="Proteomes" id="UP000626220">
    <property type="component" value="Unassembled WGS sequence"/>
</dbReference>
<dbReference type="Pfam" id="PF02597">
    <property type="entry name" value="ThiS"/>
    <property type="match status" value="1"/>
</dbReference>
<dbReference type="Gene3D" id="3.10.20.30">
    <property type="match status" value="1"/>
</dbReference>
<comment type="caution">
    <text evidence="1">The sequence shown here is derived from an EMBL/GenBank/DDBJ whole genome shotgun (WGS) entry which is preliminary data.</text>
</comment>
<dbReference type="CDD" id="cd17040">
    <property type="entry name" value="Ubl_MoaD_like"/>
    <property type="match status" value="1"/>
</dbReference>
<dbReference type="RefSeq" id="WP_189679868.1">
    <property type="nucleotide sequence ID" value="NZ_BNCJ01000004.1"/>
</dbReference>
<dbReference type="EMBL" id="BNCJ01000004">
    <property type="protein sequence ID" value="GHF47903.1"/>
    <property type="molecule type" value="Genomic_DNA"/>
</dbReference>
<dbReference type="InterPro" id="IPR016155">
    <property type="entry name" value="Mopterin_synth/thiamin_S_b"/>
</dbReference>
<keyword evidence="2" id="KW-1185">Reference proteome</keyword>
<dbReference type="InterPro" id="IPR012675">
    <property type="entry name" value="Beta-grasp_dom_sf"/>
</dbReference>
<accession>A0A8J3M7I2</accession>
<reference evidence="1" key="1">
    <citation type="journal article" date="2014" name="Int. J. Syst. Evol. Microbiol.">
        <title>Complete genome sequence of Corynebacterium casei LMG S-19264T (=DSM 44701T), isolated from a smear-ripened cheese.</title>
        <authorList>
            <consortium name="US DOE Joint Genome Institute (JGI-PGF)"/>
            <person name="Walter F."/>
            <person name="Albersmeier A."/>
            <person name="Kalinowski J."/>
            <person name="Ruckert C."/>
        </authorList>
    </citation>
    <scope>NUCLEOTIDE SEQUENCE</scope>
    <source>
        <strain evidence="1">KCTC 42650</strain>
    </source>
</reference>